<organism evidence="1">
    <name type="scientific">marine sediment metagenome</name>
    <dbReference type="NCBI Taxonomy" id="412755"/>
    <lineage>
        <taxon>unclassified sequences</taxon>
        <taxon>metagenomes</taxon>
        <taxon>ecological metagenomes</taxon>
    </lineage>
</organism>
<name>X1AS72_9ZZZZ</name>
<sequence>YFVLKSSYPENHKELEQNIKEHLKWRNSNRHNSLLKILQKKTYVI</sequence>
<gene>
    <name evidence="1" type="ORF">S01H4_10222</name>
</gene>
<proteinExistence type="predicted"/>
<feature type="non-terminal residue" evidence="1">
    <location>
        <position position="1"/>
    </location>
</feature>
<dbReference type="EMBL" id="BART01003865">
    <property type="protein sequence ID" value="GAG62731.1"/>
    <property type="molecule type" value="Genomic_DNA"/>
</dbReference>
<accession>X1AS72</accession>
<dbReference type="AlphaFoldDB" id="X1AS72"/>
<comment type="caution">
    <text evidence="1">The sequence shown here is derived from an EMBL/GenBank/DDBJ whole genome shotgun (WGS) entry which is preliminary data.</text>
</comment>
<evidence type="ECO:0000313" key="1">
    <source>
        <dbReference type="EMBL" id="GAG62731.1"/>
    </source>
</evidence>
<protein>
    <submittedName>
        <fullName evidence="1">Uncharacterized protein</fullName>
    </submittedName>
</protein>
<reference evidence="1" key="1">
    <citation type="journal article" date="2014" name="Front. Microbiol.">
        <title>High frequency of phylogenetically diverse reductive dehalogenase-homologous genes in deep subseafloor sedimentary metagenomes.</title>
        <authorList>
            <person name="Kawai M."/>
            <person name="Futagami T."/>
            <person name="Toyoda A."/>
            <person name="Takaki Y."/>
            <person name="Nishi S."/>
            <person name="Hori S."/>
            <person name="Arai W."/>
            <person name="Tsubouchi T."/>
            <person name="Morono Y."/>
            <person name="Uchiyama I."/>
            <person name="Ito T."/>
            <person name="Fujiyama A."/>
            <person name="Inagaki F."/>
            <person name="Takami H."/>
        </authorList>
    </citation>
    <scope>NUCLEOTIDE SEQUENCE</scope>
    <source>
        <strain evidence="1">Expedition CK06-06</strain>
    </source>
</reference>